<dbReference type="AlphaFoldDB" id="A0A9Q1FG31"/>
<organism evidence="2 3">
    <name type="scientific">Synaphobranchus kaupii</name>
    <name type="common">Kaup's arrowtooth eel</name>
    <dbReference type="NCBI Taxonomy" id="118154"/>
    <lineage>
        <taxon>Eukaryota</taxon>
        <taxon>Metazoa</taxon>
        <taxon>Chordata</taxon>
        <taxon>Craniata</taxon>
        <taxon>Vertebrata</taxon>
        <taxon>Euteleostomi</taxon>
        <taxon>Actinopterygii</taxon>
        <taxon>Neopterygii</taxon>
        <taxon>Teleostei</taxon>
        <taxon>Anguilliformes</taxon>
        <taxon>Synaphobranchidae</taxon>
        <taxon>Synaphobranchus</taxon>
    </lineage>
</organism>
<accession>A0A9Q1FG31</accession>
<gene>
    <name evidence="2" type="ORF">SKAU_G00202340</name>
</gene>
<name>A0A9Q1FG31_SYNKA</name>
<evidence type="ECO:0000313" key="2">
    <source>
        <dbReference type="EMBL" id="KAJ8357440.1"/>
    </source>
</evidence>
<feature type="region of interest" description="Disordered" evidence="1">
    <location>
        <begin position="1"/>
        <end position="21"/>
    </location>
</feature>
<proteinExistence type="predicted"/>
<sequence>MGSPPGAMGAERKGSLGCTLESQPSLTGSLLRFI</sequence>
<reference evidence="2" key="1">
    <citation type="journal article" date="2023" name="Science">
        <title>Genome structures resolve the early diversification of teleost fishes.</title>
        <authorList>
            <person name="Parey E."/>
            <person name="Louis A."/>
            <person name="Montfort J."/>
            <person name="Bouchez O."/>
            <person name="Roques C."/>
            <person name="Iampietro C."/>
            <person name="Lluch J."/>
            <person name="Castinel A."/>
            <person name="Donnadieu C."/>
            <person name="Desvignes T."/>
            <person name="Floi Bucao C."/>
            <person name="Jouanno E."/>
            <person name="Wen M."/>
            <person name="Mejri S."/>
            <person name="Dirks R."/>
            <person name="Jansen H."/>
            <person name="Henkel C."/>
            <person name="Chen W.J."/>
            <person name="Zahm M."/>
            <person name="Cabau C."/>
            <person name="Klopp C."/>
            <person name="Thompson A.W."/>
            <person name="Robinson-Rechavi M."/>
            <person name="Braasch I."/>
            <person name="Lecointre G."/>
            <person name="Bobe J."/>
            <person name="Postlethwait J.H."/>
            <person name="Berthelot C."/>
            <person name="Roest Crollius H."/>
            <person name="Guiguen Y."/>
        </authorList>
    </citation>
    <scope>NUCLEOTIDE SEQUENCE</scope>
    <source>
        <strain evidence="2">WJC10195</strain>
    </source>
</reference>
<evidence type="ECO:0000313" key="3">
    <source>
        <dbReference type="Proteomes" id="UP001152622"/>
    </source>
</evidence>
<feature type="non-terminal residue" evidence="2">
    <location>
        <position position="34"/>
    </location>
</feature>
<dbReference type="EMBL" id="JAINUF010000006">
    <property type="protein sequence ID" value="KAJ8357440.1"/>
    <property type="molecule type" value="Genomic_DNA"/>
</dbReference>
<protein>
    <submittedName>
        <fullName evidence="2">Uncharacterized protein</fullName>
    </submittedName>
</protein>
<keyword evidence="3" id="KW-1185">Reference proteome</keyword>
<dbReference type="Proteomes" id="UP001152622">
    <property type="component" value="Chromosome 6"/>
</dbReference>
<comment type="caution">
    <text evidence="2">The sequence shown here is derived from an EMBL/GenBank/DDBJ whole genome shotgun (WGS) entry which is preliminary data.</text>
</comment>
<evidence type="ECO:0000256" key="1">
    <source>
        <dbReference type="SAM" id="MobiDB-lite"/>
    </source>
</evidence>